<feature type="signal peptide" evidence="1">
    <location>
        <begin position="1"/>
        <end position="24"/>
    </location>
</feature>
<evidence type="ECO:0000313" key="3">
    <source>
        <dbReference type="EMBL" id="MBW4768541.1"/>
    </source>
</evidence>
<comment type="caution">
    <text evidence="3">The sequence shown here is derived from an EMBL/GenBank/DDBJ whole genome shotgun (WGS) entry which is preliminary data.</text>
</comment>
<dbReference type="EMBL" id="JAHXCT010000001">
    <property type="protein sequence ID" value="MBW4768541.1"/>
    <property type="molecule type" value="Genomic_DNA"/>
</dbReference>
<feature type="domain" description="GEVED" evidence="2">
    <location>
        <begin position="103"/>
        <end position="186"/>
    </location>
</feature>
<feature type="chain" id="PRO_5045089725" description="GEVED domain-containing protein" evidence="1">
    <location>
        <begin position="25"/>
        <end position="267"/>
    </location>
</feature>
<organism evidence="3 4">
    <name type="scientific">Hoylesella nanceiensis</name>
    <dbReference type="NCBI Taxonomy" id="425941"/>
    <lineage>
        <taxon>Bacteria</taxon>
        <taxon>Pseudomonadati</taxon>
        <taxon>Bacteroidota</taxon>
        <taxon>Bacteroidia</taxon>
        <taxon>Bacteroidales</taxon>
        <taxon>Prevotellaceae</taxon>
        <taxon>Hoylesella</taxon>
    </lineage>
</organism>
<protein>
    <recommendedName>
        <fullName evidence="2">GEVED domain-containing protein</fullName>
    </recommendedName>
</protein>
<name>A0ABS6YBH0_9BACT</name>
<gene>
    <name evidence="3" type="ORF">KZO38_01990</name>
</gene>
<dbReference type="InterPro" id="IPR045474">
    <property type="entry name" value="GEVED"/>
</dbReference>
<keyword evidence="4" id="KW-1185">Reference proteome</keyword>
<evidence type="ECO:0000256" key="1">
    <source>
        <dbReference type="SAM" id="SignalP"/>
    </source>
</evidence>
<dbReference type="Pfam" id="PF20009">
    <property type="entry name" value="GEVED"/>
    <property type="match status" value="1"/>
</dbReference>
<evidence type="ECO:0000313" key="4">
    <source>
        <dbReference type="Proteomes" id="UP000788426"/>
    </source>
</evidence>
<dbReference type="Proteomes" id="UP000788426">
    <property type="component" value="Unassembled WGS sequence"/>
</dbReference>
<dbReference type="RefSeq" id="WP_219479401.1">
    <property type="nucleotide sequence ID" value="NZ_JAHXCT010000001.1"/>
</dbReference>
<evidence type="ECO:0000259" key="2">
    <source>
        <dbReference type="Pfam" id="PF20009"/>
    </source>
</evidence>
<sequence>MKMKIFTPLLSLGMALCAFNFAQAQSYTQPYQTVPGYKHAPSQSLYSVNVSIDGNIVMSYTDANGRQPYNWLQDEYSFTAKKGQEITLDVRSGIWSWDIAIGFDWDHDGTFEDQQRAFSEVGSTASETNSSWGHSPYNEKAYRESQQATLGHRGVVQHTFKFTVPATAKAETTRFRILCDGNGYANGRTVPPFNLNDKVGYAGSMHDFGVRIEEEAGPETGITNTTITDNSNKPVEIYTIDGLRLNTSVDKLTKGIYIINGKKVVIR</sequence>
<keyword evidence="1" id="KW-0732">Signal</keyword>
<reference evidence="3 4" key="1">
    <citation type="submission" date="2021-07" db="EMBL/GenBank/DDBJ databases">
        <title>Genomic diversity and antimicrobial resistance of Prevotella spp. isolated from chronic lung disease airways.</title>
        <authorList>
            <person name="Webb K.A."/>
            <person name="Olagoke O.S."/>
            <person name="Baird T."/>
            <person name="Neill J."/>
            <person name="Pham A."/>
            <person name="Wells T.J."/>
            <person name="Ramsay K.A."/>
            <person name="Bell S.C."/>
            <person name="Sarovich D.S."/>
            <person name="Price E.P."/>
        </authorList>
    </citation>
    <scope>NUCLEOTIDE SEQUENCE [LARGE SCALE GENOMIC DNA]</scope>
    <source>
        <strain evidence="3 4">SCHI0011.S.12</strain>
    </source>
</reference>
<accession>A0ABS6YBH0</accession>
<proteinExistence type="predicted"/>